<dbReference type="AlphaFoldDB" id="A0A1S3K132"/>
<evidence type="ECO:0000313" key="13">
    <source>
        <dbReference type="RefSeq" id="XP_013415986.1"/>
    </source>
</evidence>
<keyword evidence="5" id="KW-0808">Transferase</keyword>
<dbReference type="GeneID" id="106177683"/>
<organism evidence="12 13">
    <name type="scientific">Lingula anatina</name>
    <name type="common">Brachiopod</name>
    <name type="synonym">Lingula unguis</name>
    <dbReference type="NCBI Taxonomy" id="7574"/>
    <lineage>
        <taxon>Eukaryota</taxon>
        <taxon>Metazoa</taxon>
        <taxon>Spiralia</taxon>
        <taxon>Lophotrochozoa</taxon>
        <taxon>Brachiopoda</taxon>
        <taxon>Linguliformea</taxon>
        <taxon>Lingulata</taxon>
        <taxon>Lingulida</taxon>
        <taxon>Linguloidea</taxon>
        <taxon>Lingulidae</taxon>
        <taxon>Lingula</taxon>
    </lineage>
</organism>
<keyword evidence="12" id="KW-1185">Reference proteome</keyword>
<dbReference type="Pfam" id="PF00155">
    <property type="entry name" value="Aminotran_1_2"/>
    <property type="match status" value="1"/>
</dbReference>
<dbReference type="FunFam" id="3.40.640.10:FF:000024">
    <property type="entry name" value="Kynurenine--oxoglutarate transaminase 3"/>
    <property type="match status" value="1"/>
</dbReference>
<keyword evidence="6" id="KW-0663">Pyridoxal phosphate</keyword>
<dbReference type="OrthoDB" id="2414662at2759"/>
<evidence type="ECO:0000256" key="7">
    <source>
        <dbReference type="ARBA" id="ARBA00022990"/>
    </source>
</evidence>
<gene>
    <name evidence="13" type="primary">LOC106177683</name>
</gene>
<dbReference type="FunCoup" id="A0A1S3K132">
    <property type="interactions" value="2059"/>
</dbReference>
<dbReference type="Gene3D" id="3.90.1150.10">
    <property type="entry name" value="Aspartate Aminotransferase, domain 1"/>
    <property type="match status" value="1"/>
</dbReference>
<comment type="pathway">
    <text evidence="9">Amino-acid degradation; L-kynurenine degradation; kynurenate from L-kynurenine: step 1/2.</text>
</comment>
<dbReference type="KEGG" id="lak:106177683"/>
<dbReference type="GO" id="GO:0016212">
    <property type="term" value="F:kynurenine-oxoglutarate transaminase activity"/>
    <property type="evidence" value="ECO:0007669"/>
    <property type="project" value="TreeGrafter"/>
</dbReference>
<dbReference type="PANTHER" id="PTHR43807">
    <property type="entry name" value="FI04487P"/>
    <property type="match status" value="1"/>
</dbReference>
<dbReference type="Proteomes" id="UP000085678">
    <property type="component" value="Unplaced"/>
</dbReference>
<evidence type="ECO:0000256" key="8">
    <source>
        <dbReference type="ARBA" id="ARBA00023239"/>
    </source>
</evidence>
<keyword evidence="8" id="KW-0456">Lyase</keyword>
<comment type="cofactor">
    <cofactor evidence="1">
        <name>pyridoxal 5'-phosphate</name>
        <dbReference type="ChEBI" id="CHEBI:597326"/>
    </cofactor>
</comment>
<evidence type="ECO:0000256" key="4">
    <source>
        <dbReference type="ARBA" id="ARBA00022576"/>
    </source>
</evidence>
<feature type="domain" description="Aminotransferase class I/classII large" evidence="11">
    <location>
        <begin position="72"/>
        <end position="454"/>
    </location>
</feature>
<sequence length="462" mass="52048">MLNPLRFSVERQSLVFRSSLCQRCSQKQTPHHHSVNKTISRMSSKLVSAHRTIHSADSVWVEFGKLATQHKAISLGQGFPDFSPPEYVKQALCDATMSSNVLLNQYTRSFGHPRLVQAISKMFSPLHGRTIDPMNEIIVTVGAYGALYCTIMGLINPGDEVIIIEPFFDCYEPMVRLAEGVPVFIPLRAEKAKLVSSSADWKLDPEELASKFNTKTKAIIINTPHNPTGKVFSRAELEVIADLCKQHDVMVISDEVYEWITFQGEEHVRIATLPDMWERTISISSAGKTFSVTGWKLGWCIGPSHLIEGAQRIHQNCNYTCPTPLQEAVAVGMETEVTRLGQAESYFKQLSDDLERKRDILAKDLQEVGFVPVIPQGGYFMMADFSHLNVSFDDSNSPDTTEDVKFCKWMTVNKKLSAIPPSVFYHKGHKHLGAKYLRFCFIKEDSTLERAADILTEWKKSL</sequence>
<dbReference type="InterPro" id="IPR015424">
    <property type="entry name" value="PyrdxlP-dep_Trfase"/>
</dbReference>
<dbReference type="GO" id="GO:0005739">
    <property type="term" value="C:mitochondrion"/>
    <property type="evidence" value="ECO:0007669"/>
    <property type="project" value="TreeGrafter"/>
</dbReference>
<evidence type="ECO:0000256" key="9">
    <source>
        <dbReference type="ARBA" id="ARBA00024016"/>
    </source>
</evidence>
<evidence type="ECO:0000256" key="5">
    <source>
        <dbReference type="ARBA" id="ARBA00022679"/>
    </source>
</evidence>
<evidence type="ECO:0000256" key="6">
    <source>
        <dbReference type="ARBA" id="ARBA00022898"/>
    </source>
</evidence>
<name>A0A1S3K132_LINAN</name>
<dbReference type="FunFam" id="3.90.1150.10:FF:000275">
    <property type="entry name" value="kynurenine--oxoglutarate transaminase 1"/>
    <property type="match status" value="1"/>
</dbReference>
<dbReference type="InterPro" id="IPR015422">
    <property type="entry name" value="PyrdxlP-dep_Trfase_small"/>
</dbReference>
<reference evidence="13" key="1">
    <citation type="submission" date="2025-08" db="UniProtKB">
        <authorList>
            <consortium name="RefSeq"/>
        </authorList>
    </citation>
    <scope>IDENTIFICATION</scope>
    <source>
        <tissue evidence="13">Gonads</tissue>
    </source>
</reference>
<dbReference type="GO" id="GO:0097053">
    <property type="term" value="P:L-kynurenine catabolic process"/>
    <property type="evidence" value="ECO:0007669"/>
    <property type="project" value="UniProtKB-UniPathway"/>
</dbReference>
<dbReference type="UniPathway" id="UPA00334">
    <property type="reaction ID" value="UER00726"/>
</dbReference>
<evidence type="ECO:0000256" key="1">
    <source>
        <dbReference type="ARBA" id="ARBA00001933"/>
    </source>
</evidence>
<proteinExistence type="inferred from homology"/>
<dbReference type="InterPro" id="IPR004839">
    <property type="entry name" value="Aminotransferase_I/II_large"/>
</dbReference>
<dbReference type="GO" id="GO:0030170">
    <property type="term" value="F:pyridoxal phosphate binding"/>
    <property type="evidence" value="ECO:0007669"/>
    <property type="project" value="InterPro"/>
</dbReference>
<keyword evidence="7" id="KW-0007">Acetylation</keyword>
<dbReference type="CDD" id="cd00609">
    <property type="entry name" value="AAT_like"/>
    <property type="match status" value="1"/>
</dbReference>
<dbReference type="InterPro" id="IPR015421">
    <property type="entry name" value="PyrdxlP-dep_Trfase_major"/>
</dbReference>
<evidence type="ECO:0000256" key="3">
    <source>
        <dbReference type="ARBA" id="ARBA00011738"/>
    </source>
</evidence>
<comment type="catalytic activity">
    <reaction evidence="10">
        <text>an S-substituted L-cysteine + H2O = a thiol + pyruvate + NH4(+)</text>
        <dbReference type="Rhea" id="RHEA:18121"/>
        <dbReference type="ChEBI" id="CHEBI:15361"/>
        <dbReference type="ChEBI" id="CHEBI:15377"/>
        <dbReference type="ChEBI" id="CHEBI:28938"/>
        <dbReference type="ChEBI" id="CHEBI:29256"/>
        <dbReference type="ChEBI" id="CHEBI:58717"/>
        <dbReference type="EC" id="4.4.1.13"/>
    </reaction>
    <physiologicalReaction direction="left-to-right" evidence="10">
        <dbReference type="Rhea" id="RHEA:18122"/>
    </physiologicalReaction>
</comment>
<dbReference type="PANTHER" id="PTHR43807:SF20">
    <property type="entry name" value="FI04487P"/>
    <property type="match status" value="1"/>
</dbReference>
<comment type="similarity">
    <text evidence="2">Belongs to the class-I pyridoxal-phosphate-dependent aminotransferase family.</text>
</comment>
<evidence type="ECO:0000313" key="12">
    <source>
        <dbReference type="Proteomes" id="UP000085678"/>
    </source>
</evidence>
<dbReference type="RefSeq" id="XP_013415986.1">
    <property type="nucleotide sequence ID" value="XM_013560532.1"/>
</dbReference>
<dbReference type="InParanoid" id="A0A1S3K132"/>
<evidence type="ECO:0000256" key="2">
    <source>
        <dbReference type="ARBA" id="ARBA00007441"/>
    </source>
</evidence>
<evidence type="ECO:0000259" key="11">
    <source>
        <dbReference type="Pfam" id="PF00155"/>
    </source>
</evidence>
<keyword evidence="4" id="KW-0032">Aminotransferase</keyword>
<dbReference type="SUPFAM" id="SSF53383">
    <property type="entry name" value="PLP-dependent transferases"/>
    <property type="match status" value="1"/>
</dbReference>
<dbReference type="FunFam" id="3.90.1150.10:FF:000021">
    <property type="entry name" value="Kynurenine--oxoglutarate transaminase 3"/>
    <property type="match status" value="1"/>
</dbReference>
<dbReference type="GO" id="GO:0047804">
    <property type="term" value="F:cysteine-S-conjugate beta-lyase activity"/>
    <property type="evidence" value="ECO:0007669"/>
    <property type="project" value="UniProtKB-EC"/>
</dbReference>
<evidence type="ECO:0000256" key="10">
    <source>
        <dbReference type="ARBA" id="ARBA00049325"/>
    </source>
</evidence>
<dbReference type="STRING" id="7574.A0A1S3K132"/>
<dbReference type="Gene3D" id="3.40.640.10">
    <property type="entry name" value="Type I PLP-dependent aspartate aminotransferase-like (Major domain)"/>
    <property type="match status" value="1"/>
</dbReference>
<comment type="subunit">
    <text evidence="3">Homodimer.</text>
</comment>
<protein>
    <submittedName>
        <fullName evidence="13">Kynurenine--oxoglutarate transaminase 3-like</fullName>
    </submittedName>
</protein>
<accession>A0A1S3K132</accession>
<dbReference type="InterPro" id="IPR051326">
    <property type="entry name" value="Kynurenine-oxoglutarate_AT"/>
</dbReference>